<dbReference type="Proteomes" id="UP000041254">
    <property type="component" value="Unassembled WGS sequence"/>
</dbReference>
<dbReference type="VEuPathDB" id="CryptoDB:Vbra_2726"/>
<keyword evidence="2" id="KW-1185">Reference proteome</keyword>
<reference evidence="1 2" key="1">
    <citation type="submission" date="2014-11" db="EMBL/GenBank/DDBJ databases">
        <authorList>
            <person name="Zhu J."/>
            <person name="Qi W."/>
            <person name="Song R."/>
        </authorList>
    </citation>
    <scope>NUCLEOTIDE SEQUENCE [LARGE SCALE GENOMIC DNA]</scope>
</reference>
<dbReference type="AlphaFoldDB" id="A0A0G4GQN7"/>
<evidence type="ECO:0000313" key="2">
    <source>
        <dbReference type="Proteomes" id="UP000041254"/>
    </source>
</evidence>
<name>A0A0G4GQN7_VITBC</name>
<organism evidence="1 2">
    <name type="scientific">Vitrella brassicaformis (strain CCMP3155)</name>
    <dbReference type="NCBI Taxonomy" id="1169540"/>
    <lineage>
        <taxon>Eukaryota</taxon>
        <taxon>Sar</taxon>
        <taxon>Alveolata</taxon>
        <taxon>Colpodellida</taxon>
        <taxon>Vitrellaceae</taxon>
        <taxon>Vitrella</taxon>
    </lineage>
</organism>
<dbReference type="EMBL" id="CDMY01000761">
    <property type="protein sequence ID" value="CEM32771.1"/>
    <property type="molecule type" value="Genomic_DNA"/>
</dbReference>
<accession>A0A0G4GQN7</accession>
<evidence type="ECO:0000313" key="1">
    <source>
        <dbReference type="EMBL" id="CEM32771.1"/>
    </source>
</evidence>
<dbReference type="InParanoid" id="A0A0G4GQN7"/>
<proteinExistence type="predicted"/>
<sequence length="344" mass="38439">MVRYQLESPSKEERQGRGSRRLIMPSTFFGSVCRPSFETMKPTVGRPQGCGCSDPQRCTHGHADPLQLCLPVDRESRLVSVLWADFDLPKARRRIERREPRHGLEGVKTLIDQRISSFDDTTALQVAHYLHCFLMLNLSQPTRLHVRRNATDTDAMGTERRIDMAKAFADLYVVGDFISIWVATNVLCLRLCGHQVIDPLSYQSRKVVALWAWKGVHQTSPASDSWLNLFPSAGGHSGRDVTRTFPVSWSTMNLSSRIALPPSHKATLATFSTATSPCTASLPQNHPQHPLHIHAQQADKKASPLPAGHKRGLGWIRPRYAVSALRQLSSVAAHNYRLGTDLID</sequence>
<protein>
    <submittedName>
        <fullName evidence="1">Uncharacterized protein</fullName>
    </submittedName>
</protein>
<gene>
    <name evidence="1" type="ORF">Vbra_2726</name>
</gene>